<dbReference type="OrthoDB" id="6620745at2759"/>
<keyword evidence="3" id="KW-1185">Reference proteome</keyword>
<proteinExistence type="predicted"/>
<evidence type="ECO:0000256" key="1">
    <source>
        <dbReference type="SAM" id="Coils"/>
    </source>
</evidence>
<reference evidence="2 3" key="1">
    <citation type="submission" date="2019-08" db="EMBL/GenBank/DDBJ databases">
        <title>The genome of the soybean aphid Biotype 1, its phylome, world population structure and adaptation to the North American continent.</title>
        <authorList>
            <person name="Giordano R."/>
            <person name="Donthu R.K."/>
            <person name="Hernandez A.G."/>
            <person name="Wright C.L."/>
            <person name="Zimin A.V."/>
        </authorList>
    </citation>
    <scope>NUCLEOTIDE SEQUENCE [LARGE SCALE GENOMIC DNA]</scope>
    <source>
        <tissue evidence="2">Whole aphids</tissue>
    </source>
</reference>
<evidence type="ECO:0000313" key="3">
    <source>
        <dbReference type="Proteomes" id="UP000475862"/>
    </source>
</evidence>
<protein>
    <recommendedName>
        <fullName evidence="4">Kinetochore protein Spc24</fullName>
    </recommendedName>
</protein>
<sequence>MSYTSLLLNMFSRIINNVNLADVELSTTSISDEFNELLKLSEQSHVECEEAKTKLEEINKEINHYDEQLNIIERERVKLMSELALQMQMKHDLKNKVEGQKNILQSTEFDLKKYNKMKLSTADQDTLSHTKKTFIIYKNMLKIYFDYSNGADATTQKGYTYNRITKKLAYFEFNTGEKTDNKISECLWNKIQLVSDKNWETL</sequence>
<keyword evidence="1" id="KW-0175">Coiled coil</keyword>
<dbReference type="EMBL" id="VYZN01000051">
    <property type="protein sequence ID" value="KAE9527691.1"/>
    <property type="molecule type" value="Genomic_DNA"/>
</dbReference>
<accession>A0A6G0T875</accession>
<feature type="coiled-coil region" evidence="1">
    <location>
        <begin position="41"/>
        <end position="82"/>
    </location>
</feature>
<dbReference type="AlphaFoldDB" id="A0A6G0T875"/>
<evidence type="ECO:0000313" key="2">
    <source>
        <dbReference type="EMBL" id="KAE9527691.1"/>
    </source>
</evidence>
<gene>
    <name evidence="2" type="ORF">AGLY_012764</name>
</gene>
<dbReference type="Proteomes" id="UP000475862">
    <property type="component" value="Unassembled WGS sequence"/>
</dbReference>
<organism evidence="2 3">
    <name type="scientific">Aphis glycines</name>
    <name type="common">Soybean aphid</name>
    <dbReference type="NCBI Taxonomy" id="307491"/>
    <lineage>
        <taxon>Eukaryota</taxon>
        <taxon>Metazoa</taxon>
        <taxon>Ecdysozoa</taxon>
        <taxon>Arthropoda</taxon>
        <taxon>Hexapoda</taxon>
        <taxon>Insecta</taxon>
        <taxon>Pterygota</taxon>
        <taxon>Neoptera</taxon>
        <taxon>Paraneoptera</taxon>
        <taxon>Hemiptera</taxon>
        <taxon>Sternorrhyncha</taxon>
        <taxon>Aphidomorpha</taxon>
        <taxon>Aphidoidea</taxon>
        <taxon>Aphididae</taxon>
        <taxon>Aphidini</taxon>
        <taxon>Aphis</taxon>
        <taxon>Aphis</taxon>
    </lineage>
</organism>
<evidence type="ECO:0008006" key="4">
    <source>
        <dbReference type="Google" id="ProtNLM"/>
    </source>
</evidence>
<comment type="caution">
    <text evidence="2">The sequence shown here is derived from an EMBL/GenBank/DDBJ whole genome shotgun (WGS) entry which is preliminary data.</text>
</comment>
<name>A0A6G0T875_APHGL</name>
<dbReference type="Gene3D" id="3.30.160.570">
    <property type="entry name" value="Ncd80 complex, Spc24 subunit"/>
    <property type="match status" value="1"/>
</dbReference>